<keyword evidence="3" id="KW-1185">Reference proteome</keyword>
<evidence type="ECO:0000256" key="1">
    <source>
        <dbReference type="SAM" id="SignalP"/>
    </source>
</evidence>
<evidence type="ECO:0000313" key="3">
    <source>
        <dbReference type="Proteomes" id="UP000789390"/>
    </source>
</evidence>
<comment type="caution">
    <text evidence="2">The sequence shown here is derived from an EMBL/GenBank/DDBJ whole genome shotgun (WGS) entry which is preliminary data.</text>
</comment>
<name>A0A8J2RD76_9CRUS</name>
<gene>
    <name evidence="2" type="ORF">DGAL_LOCUS456</name>
</gene>
<sequence>MYCKTVNCCLLLAVLIGLVSSAPRNTRTEFGYTVSCEEATFSDGSTKSRWSISGQKIPLPSSWRNIGSAASTFRGNDGTLWTKYDWYQLDQSPPARQAGGGILC</sequence>
<evidence type="ECO:0000313" key="2">
    <source>
        <dbReference type="EMBL" id="CAH0098404.1"/>
    </source>
</evidence>
<dbReference type="OrthoDB" id="6341131at2759"/>
<dbReference type="EMBL" id="CAKKLH010000002">
    <property type="protein sequence ID" value="CAH0098404.1"/>
    <property type="molecule type" value="Genomic_DNA"/>
</dbReference>
<organism evidence="2 3">
    <name type="scientific">Daphnia galeata</name>
    <dbReference type="NCBI Taxonomy" id="27404"/>
    <lineage>
        <taxon>Eukaryota</taxon>
        <taxon>Metazoa</taxon>
        <taxon>Ecdysozoa</taxon>
        <taxon>Arthropoda</taxon>
        <taxon>Crustacea</taxon>
        <taxon>Branchiopoda</taxon>
        <taxon>Diplostraca</taxon>
        <taxon>Cladocera</taxon>
        <taxon>Anomopoda</taxon>
        <taxon>Daphniidae</taxon>
        <taxon>Daphnia</taxon>
    </lineage>
</organism>
<feature type="signal peptide" evidence="1">
    <location>
        <begin position="1"/>
        <end position="21"/>
    </location>
</feature>
<dbReference type="Proteomes" id="UP000789390">
    <property type="component" value="Unassembled WGS sequence"/>
</dbReference>
<accession>A0A8J2RD76</accession>
<proteinExistence type="predicted"/>
<reference evidence="2" key="1">
    <citation type="submission" date="2021-11" db="EMBL/GenBank/DDBJ databases">
        <authorList>
            <person name="Schell T."/>
        </authorList>
    </citation>
    <scope>NUCLEOTIDE SEQUENCE</scope>
    <source>
        <strain evidence="2">M5</strain>
    </source>
</reference>
<feature type="chain" id="PRO_5035214685" description="Secreted protein" evidence="1">
    <location>
        <begin position="22"/>
        <end position="104"/>
    </location>
</feature>
<protein>
    <recommendedName>
        <fullName evidence="4">Secreted protein</fullName>
    </recommendedName>
</protein>
<evidence type="ECO:0008006" key="4">
    <source>
        <dbReference type="Google" id="ProtNLM"/>
    </source>
</evidence>
<dbReference type="AlphaFoldDB" id="A0A8J2RD76"/>
<keyword evidence="1" id="KW-0732">Signal</keyword>